<evidence type="ECO:0000313" key="6">
    <source>
        <dbReference type="Proteomes" id="UP000018877"/>
    </source>
</evidence>
<feature type="transmembrane region" description="Helical" evidence="3">
    <location>
        <begin position="12"/>
        <end position="37"/>
    </location>
</feature>
<dbReference type="EMBL" id="ALAN01000180">
    <property type="protein sequence ID" value="ETI66113.1"/>
    <property type="molecule type" value="Genomic_DNA"/>
</dbReference>
<keyword evidence="3" id="KW-0812">Transmembrane</keyword>
<keyword evidence="3" id="KW-0472">Membrane</keyword>
<evidence type="ECO:0000256" key="1">
    <source>
        <dbReference type="ARBA" id="ARBA00022723"/>
    </source>
</evidence>
<dbReference type="PANTHER" id="PTHR10587:SF133">
    <property type="entry name" value="CHITIN DEACETYLASE 1-RELATED"/>
    <property type="match status" value="1"/>
</dbReference>
<dbReference type="GO" id="GO:0016810">
    <property type="term" value="F:hydrolase activity, acting on carbon-nitrogen (but not peptide) bonds"/>
    <property type="evidence" value="ECO:0007669"/>
    <property type="project" value="InterPro"/>
</dbReference>
<dbReference type="GO" id="GO:0046872">
    <property type="term" value="F:metal ion binding"/>
    <property type="evidence" value="ECO:0007669"/>
    <property type="project" value="UniProtKB-KW"/>
</dbReference>
<feature type="domain" description="NodB homology" evidence="4">
    <location>
        <begin position="66"/>
        <end position="248"/>
    </location>
</feature>
<dbReference type="CDD" id="cd10917">
    <property type="entry name" value="CE4_NodB_like_6s_7s"/>
    <property type="match status" value="1"/>
</dbReference>
<dbReference type="PANTHER" id="PTHR10587">
    <property type="entry name" value="GLYCOSYL TRANSFERASE-RELATED"/>
    <property type="match status" value="1"/>
</dbReference>
<sequence>MQSIKTYIFVRKFLKGAFIVMKWVRFVIVIICFYSNVQTIATAEMIKRNKVEPTGQVVWDVATQKKVIALTFDDGPSPVFTPQVLRVLEQYGANATFFQIGSRMERYPEVVQDVVEAGHEIGNHSMTHPYENKVGFRQMRLEIIRAEQIIQKYQPNHAKLFRPPGGYLDNALLQEAKKQGYKVVLWSYHQELKDWSKPGAQVIADHVIRHARNGDILLLHDGGGDRSQTIEALKIFLPALKQKGYQFVSVSELLSNKE</sequence>
<keyword evidence="6" id="KW-1185">Reference proteome</keyword>
<dbReference type="Pfam" id="PF01522">
    <property type="entry name" value="Polysacc_deac_1"/>
    <property type="match status" value="1"/>
</dbReference>
<dbReference type="PROSITE" id="PS51677">
    <property type="entry name" value="NODB"/>
    <property type="match status" value="1"/>
</dbReference>
<dbReference type="InterPro" id="IPR011330">
    <property type="entry name" value="Glyco_hydro/deAcase_b/a-brl"/>
</dbReference>
<accession>A0AB94IG75</accession>
<keyword evidence="3" id="KW-1133">Transmembrane helix</keyword>
<dbReference type="InterPro" id="IPR050248">
    <property type="entry name" value="Polysacc_deacetylase_ArnD"/>
</dbReference>
<dbReference type="Gene3D" id="3.20.20.370">
    <property type="entry name" value="Glycoside hydrolase/deacetylase"/>
    <property type="match status" value="1"/>
</dbReference>
<organism evidence="5 6">
    <name type="scientific">Neobacillus vireti LMG 21834</name>
    <dbReference type="NCBI Taxonomy" id="1131730"/>
    <lineage>
        <taxon>Bacteria</taxon>
        <taxon>Bacillati</taxon>
        <taxon>Bacillota</taxon>
        <taxon>Bacilli</taxon>
        <taxon>Bacillales</taxon>
        <taxon>Bacillaceae</taxon>
        <taxon>Neobacillus</taxon>
    </lineage>
</organism>
<dbReference type="SUPFAM" id="SSF88713">
    <property type="entry name" value="Glycoside hydrolase/deacetylase"/>
    <property type="match status" value="1"/>
</dbReference>
<dbReference type="Proteomes" id="UP000018877">
    <property type="component" value="Unassembled WGS sequence"/>
</dbReference>
<name>A0AB94IG75_9BACI</name>
<dbReference type="InterPro" id="IPR002509">
    <property type="entry name" value="NODB_dom"/>
</dbReference>
<keyword evidence="1" id="KW-0479">Metal-binding</keyword>
<evidence type="ECO:0000256" key="3">
    <source>
        <dbReference type="SAM" id="Phobius"/>
    </source>
</evidence>
<reference evidence="5 6" key="1">
    <citation type="journal article" date="2014" name="Environ. Microbiol.">
        <title>The nitrate-ammonifying and nosZ-carrying bacterium Bacillus vireti is a potent source and sink for nitric and nitrous oxide under high nitrate conditions.</title>
        <authorList>
            <person name="Mania D."/>
            <person name="Heylen K."/>
            <person name="van Spanning R.J."/>
            <person name="Frostegard A."/>
        </authorList>
    </citation>
    <scope>NUCLEOTIDE SEQUENCE [LARGE SCALE GENOMIC DNA]</scope>
    <source>
        <strain evidence="5 6">LMG 21834</strain>
    </source>
</reference>
<comment type="caution">
    <text evidence="5">The sequence shown here is derived from an EMBL/GenBank/DDBJ whole genome shotgun (WGS) entry which is preliminary data.</text>
</comment>
<gene>
    <name evidence="5" type="ORF">BAVI_24238</name>
</gene>
<protein>
    <submittedName>
        <fullName evidence="5">Sporulation polysaccharide deacetylase PdaB</fullName>
    </submittedName>
</protein>
<dbReference type="GO" id="GO:0005975">
    <property type="term" value="P:carbohydrate metabolic process"/>
    <property type="evidence" value="ECO:0007669"/>
    <property type="project" value="InterPro"/>
</dbReference>
<dbReference type="GO" id="GO:0016020">
    <property type="term" value="C:membrane"/>
    <property type="evidence" value="ECO:0007669"/>
    <property type="project" value="TreeGrafter"/>
</dbReference>
<dbReference type="AlphaFoldDB" id="A0AB94IG75"/>
<evidence type="ECO:0000313" key="5">
    <source>
        <dbReference type="EMBL" id="ETI66113.1"/>
    </source>
</evidence>
<evidence type="ECO:0000259" key="4">
    <source>
        <dbReference type="PROSITE" id="PS51677"/>
    </source>
</evidence>
<keyword evidence="2" id="KW-0378">Hydrolase</keyword>
<evidence type="ECO:0000256" key="2">
    <source>
        <dbReference type="ARBA" id="ARBA00022801"/>
    </source>
</evidence>
<proteinExistence type="predicted"/>